<name>A0A834HKP3_RHOSS</name>
<dbReference type="Pfam" id="PF12315">
    <property type="entry name" value="DA1-like"/>
    <property type="match status" value="1"/>
</dbReference>
<gene>
    <name evidence="2" type="ORF">RHSIM_Rhsim01G0126600</name>
</gene>
<dbReference type="InterPro" id="IPR022087">
    <property type="entry name" value="DA1-like_dom"/>
</dbReference>
<protein>
    <recommendedName>
        <fullName evidence="1">Protein DA1-like domain-containing protein</fullName>
    </recommendedName>
</protein>
<comment type="caution">
    <text evidence="2">The sequence shown here is derived from an EMBL/GenBank/DDBJ whole genome shotgun (WGS) entry which is preliminary data.</text>
</comment>
<feature type="domain" description="Protein DA1-like" evidence="1">
    <location>
        <begin position="41"/>
        <end position="92"/>
    </location>
</feature>
<proteinExistence type="predicted"/>
<reference evidence="2" key="1">
    <citation type="submission" date="2019-11" db="EMBL/GenBank/DDBJ databases">
        <authorList>
            <person name="Liu Y."/>
            <person name="Hou J."/>
            <person name="Li T.-Q."/>
            <person name="Guan C.-H."/>
            <person name="Wu X."/>
            <person name="Wu H.-Z."/>
            <person name="Ling F."/>
            <person name="Zhang R."/>
            <person name="Shi X.-G."/>
            <person name="Ren J.-P."/>
            <person name="Chen E.-F."/>
            <person name="Sun J.-M."/>
        </authorList>
    </citation>
    <scope>NUCLEOTIDE SEQUENCE</scope>
    <source>
        <strain evidence="2">Adult_tree_wgs_1</strain>
        <tissue evidence="2">Leaves</tissue>
    </source>
</reference>
<keyword evidence="3" id="KW-1185">Reference proteome</keyword>
<evidence type="ECO:0000259" key="1">
    <source>
        <dbReference type="Pfam" id="PF12315"/>
    </source>
</evidence>
<evidence type="ECO:0000313" key="3">
    <source>
        <dbReference type="Proteomes" id="UP000626092"/>
    </source>
</evidence>
<dbReference type="Proteomes" id="UP000626092">
    <property type="component" value="Unassembled WGS sequence"/>
</dbReference>
<dbReference type="EMBL" id="WJXA01000001">
    <property type="protein sequence ID" value="KAF7152829.1"/>
    <property type="molecule type" value="Genomic_DNA"/>
</dbReference>
<organism evidence="2 3">
    <name type="scientific">Rhododendron simsii</name>
    <name type="common">Sims's rhododendron</name>
    <dbReference type="NCBI Taxonomy" id="118357"/>
    <lineage>
        <taxon>Eukaryota</taxon>
        <taxon>Viridiplantae</taxon>
        <taxon>Streptophyta</taxon>
        <taxon>Embryophyta</taxon>
        <taxon>Tracheophyta</taxon>
        <taxon>Spermatophyta</taxon>
        <taxon>Magnoliopsida</taxon>
        <taxon>eudicotyledons</taxon>
        <taxon>Gunneridae</taxon>
        <taxon>Pentapetalae</taxon>
        <taxon>asterids</taxon>
        <taxon>Ericales</taxon>
        <taxon>Ericaceae</taxon>
        <taxon>Ericoideae</taxon>
        <taxon>Rhodoreae</taxon>
        <taxon>Rhododendron</taxon>
    </lineage>
</organism>
<dbReference type="AlphaFoldDB" id="A0A834HKP3"/>
<evidence type="ECO:0000313" key="2">
    <source>
        <dbReference type="EMBL" id="KAF7152829.1"/>
    </source>
</evidence>
<dbReference type="OrthoDB" id="10421978at2759"/>
<sequence length="152" mass="17760">MTNNQMDQFKVITCRVFLIHLLFQRRIQIEFVLAAKRHRQILGAELAHEMTHAVIKLQDWSFKLEKKVEEGICEAIASEWLEYIVGEYNPSYTQIDAKIAEALTMDHKKMIEEGYFGSCSCYAELWKTKRAIKKYGFKGTLKLVARSRNIPE</sequence>
<accession>A0A834HKP3</accession>